<evidence type="ECO:0000313" key="2">
    <source>
        <dbReference type="Proteomes" id="UP000473014"/>
    </source>
</evidence>
<proteinExistence type="predicted"/>
<evidence type="ECO:0000313" key="1">
    <source>
        <dbReference type="EMBL" id="MTE20317.1"/>
    </source>
</evidence>
<reference evidence="1 2" key="1">
    <citation type="submission" date="2019-11" db="EMBL/GenBank/DDBJ databases">
        <authorList>
            <person name="Yuan L."/>
        </authorList>
    </citation>
    <scope>NUCLEOTIDE SEQUENCE [LARGE SCALE GENOMIC DNA]</scope>
    <source>
        <strain evidence="1 2">TRM43335</strain>
    </source>
</reference>
<dbReference type="EMBL" id="WIXO01000001">
    <property type="protein sequence ID" value="MTE20317.1"/>
    <property type="molecule type" value="Genomic_DNA"/>
</dbReference>
<dbReference type="RefSeq" id="WP_155071426.1">
    <property type="nucleotide sequence ID" value="NZ_WIXO01000001.1"/>
</dbReference>
<organism evidence="1 2">
    <name type="scientific">Streptomyces taklimakanensis</name>
    <dbReference type="NCBI Taxonomy" id="2569853"/>
    <lineage>
        <taxon>Bacteria</taxon>
        <taxon>Bacillati</taxon>
        <taxon>Actinomycetota</taxon>
        <taxon>Actinomycetes</taxon>
        <taxon>Kitasatosporales</taxon>
        <taxon>Streptomycetaceae</taxon>
        <taxon>Streptomyces</taxon>
    </lineage>
</organism>
<sequence length="163" mass="18629">MHRPAEDWPFDADPADPLAELRIPVTTARPRQPYIACFDRDSPARPTDTEAQMIASFIQQYLHAWHTEDERAHLARQPLDTDPGSIPVIFRKWGDGDWSYRRDSWDYGRIWVPSDPAIRGTTGDPRGLSAHTLLQVMDRAHGDGHHAPGWEEWKAAHPDVFDT</sequence>
<comment type="caution">
    <text evidence="1">The sequence shown here is derived from an EMBL/GenBank/DDBJ whole genome shotgun (WGS) entry which is preliminary data.</text>
</comment>
<keyword evidence="2" id="KW-1185">Reference proteome</keyword>
<dbReference type="AlphaFoldDB" id="A0A6G2BDG8"/>
<protein>
    <submittedName>
        <fullName evidence="1">Uncharacterized protein</fullName>
    </submittedName>
</protein>
<name>A0A6G2BDG8_9ACTN</name>
<gene>
    <name evidence="1" type="ORF">F0L17_14610</name>
</gene>
<dbReference type="Proteomes" id="UP000473014">
    <property type="component" value="Unassembled WGS sequence"/>
</dbReference>
<dbReference type="OrthoDB" id="4311344at2"/>
<accession>A0A6G2BDG8</accession>